<gene>
    <name evidence="2" type="ORF">HNR12_004564</name>
</gene>
<dbReference type="RefSeq" id="WP_179769464.1">
    <property type="nucleotide sequence ID" value="NZ_JACCFO010000001.1"/>
</dbReference>
<sequence length="70" mass="8033">MRPRSDERDALHGPWPTEAEILAGEFPHWEIWRERRDDGTHGDWCAQLGSNPPLKAASLSDLREQLMAQP</sequence>
<evidence type="ECO:0000256" key="1">
    <source>
        <dbReference type="SAM" id="MobiDB-lite"/>
    </source>
</evidence>
<evidence type="ECO:0000313" key="3">
    <source>
        <dbReference type="Proteomes" id="UP000575985"/>
    </source>
</evidence>
<accession>A0A853BUV0</accession>
<comment type="caution">
    <text evidence="2">The sequence shown here is derived from an EMBL/GenBank/DDBJ whole genome shotgun (WGS) entry which is preliminary data.</text>
</comment>
<reference evidence="2 3" key="1">
    <citation type="submission" date="2020-07" db="EMBL/GenBank/DDBJ databases">
        <title>Sequencing the genomes of 1000 actinobacteria strains.</title>
        <authorList>
            <person name="Klenk H.-P."/>
        </authorList>
    </citation>
    <scope>NUCLEOTIDE SEQUENCE [LARGE SCALE GENOMIC DNA]</scope>
    <source>
        <strain evidence="2 3">DSM 45927</strain>
    </source>
</reference>
<organism evidence="2 3">
    <name type="scientific">Streptomonospora nanhaiensis</name>
    <dbReference type="NCBI Taxonomy" id="1323731"/>
    <lineage>
        <taxon>Bacteria</taxon>
        <taxon>Bacillati</taxon>
        <taxon>Actinomycetota</taxon>
        <taxon>Actinomycetes</taxon>
        <taxon>Streptosporangiales</taxon>
        <taxon>Nocardiopsidaceae</taxon>
        <taxon>Streptomonospora</taxon>
    </lineage>
</organism>
<protein>
    <submittedName>
        <fullName evidence="2">Uncharacterized protein</fullName>
    </submittedName>
</protein>
<feature type="region of interest" description="Disordered" evidence="1">
    <location>
        <begin position="39"/>
        <end position="58"/>
    </location>
</feature>
<evidence type="ECO:0000313" key="2">
    <source>
        <dbReference type="EMBL" id="NYI98287.1"/>
    </source>
</evidence>
<dbReference type="Proteomes" id="UP000575985">
    <property type="component" value="Unassembled WGS sequence"/>
</dbReference>
<keyword evidence="3" id="KW-1185">Reference proteome</keyword>
<dbReference type="AlphaFoldDB" id="A0A853BUV0"/>
<name>A0A853BUV0_9ACTN</name>
<dbReference type="EMBL" id="JACCFO010000001">
    <property type="protein sequence ID" value="NYI98287.1"/>
    <property type="molecule type" value="Genomic_DNA"/>
</dbReference>
<proteinExistence type="predicted"/>